<dbReference type="PANTHER" id="PTHR43861:SF1">
    <property type="entry name" value="TRANS-ACONITATE 2-METHYLTRANSFERASE"/>
    <property type="match status" value="1"/>
</dbReference>
<dbReference type="Gene3D" id="3.40.50.150">
    <property type="entry name" value="Vaccinia Virus protein VP39"/>
    <property type="match status" value="1"/>
</dbReference>
<sequence length="327" mass="36665">MEVIYDKHNVRVSVVPIGPQKRISIEAPGYVPFPQIDTYYPLPLIRKLIEVKGPVWFADEIARDEDPAYVQRTIKWGTLPFVDPGEMRNARVLDFGCGSGASTSILARTYRDAEIVGVELDPMLVDLAKARADFYGLPNMKMLVSPSPDSLPEGIGTFDVVNLSAVLEHLLPNERKALLPMLWERLRPNGTLFIYETPHRFFPIETHTTGLPLINYLPSKLAHAVINVAGGPNWRGRTWTDMLRAGIRGGSIREVSKILGPGAQFLPPTRMGMQDRLQLWHAKASEGRRPQRSKDLVYSGLRALRTVTRIEMLPELSIAVRKVDLPT</sequence>
<dbReference type="SUPFAM" id="SSF53335">
    <property type="entry name" value="S-adenosyl-L-methionine-dependent methyltransferases"/>
    <property type="match status" value="1"/>
</dbReference>
<keyword evidence="2" id="KW-0808">Transferase</keyword>
<dbReference type="PANTHER" id="PTHR43861">
    <property type="entry name" value="TRANS-ACONITATE 2-METHYLTRANSFERASE-RELATED"/>
    <property type="match status" value="1"/>
</dbReference>
<accession>A0ABS5W2E6</accession>
<keyword evidence="1 4" id="KW-0489">Methyltransferase</keyword>
<evidence type="ECO:0000259" key="3">
    <source>
        <dbReference type="Pfam" id="PF13649"/>
    </source>
</evidence>
<feature type="domain" description="Methyltransferase" evidence="3">
    <location>
        <begin position="92"/>
        <end position="190"/>
    </location>
</feature>
<dbReference type="GO" id="GO:0032259">
    <property type="term" value="P:methylation"/>
    <property type="evidence" value="ECO:0007669"/>
    <property type="project" value="UniProtKB-KW"/>
</dbReference>
<reference evidence="4 5" key="1">
    <citation type="submission" date="2021-05" db="EMBL/GenBank/DDBJ databases">
        <title>Croceibacterium sp. LX-88 genome sequence.</title>
        <authorList>
            <person name="Luo X."/>
        </authorList>
    </citation>
    <scope>NUCLEOTIDE SEQUENCE [LARGE SCALE GENOMIC DNA]</scope>
    <source>
        <strain evidence="4 5">LX-88</strain>
    </source>
</reference>
<keyword evidence="5" id="KW-1185">Reference proteome</keyword>
<dbReference type="InterPro" id="IPR041698">
    <property type="entry name" value="Methyltransf_25"/>
</dbReference>
<dbReference type="InterPro" id="IPR029063">
    <property type="entry name" value="SAM-dependent_MTases_sf"/>
</dbReference>
<dbReference type="GO" id="GO:0008168">
    <property type="term" value="F:methyltransferase activity"/>
    <property type="evidence" value="ECO:0007669"/>
    <property type="project" value="UniProtKB-KW"/>
</dbReference>
<evidence type="ECO:0000313" key="4">
    <source>
        <dbReference type="EMBL" id="MBT2133425.1"/>
    </source>
</evidence>
<dbReference type="Proteomes" id="UP000811255">
    <property type="component" value="Unassembled WGS sequence"/>
</dbReference>
<dbReference type="CDD" id="cd02440">
    <property type="entry name" value="AdoMet_MTases"/>
    <property type="match status" value="1"/>
</dbReference>
<evidence type="ECO:0000256" key="2">
    <source>
        <dbReference type="ARBA" id="ARBA00022679"/>
    </source>
</evidence>
<organism evidence="4 5">
    <name type="scientific">Croceibacterium selenioxidans</name>
    <dbReference type="NCBI Taxonomy" id="2838833"/>
    <lineage>
        <taxon>Bacteria</taxon>
        <taxon>Pseudomonadati</taxon>
        <taxon>Pseudomonadota</taxon>
        <taxon>Alphaproteobacteria</taxon>
        <taxon>Sphingomonadales</taxon>
        <taxon>Erythrobacteraceae</taxon>
        <taxon>Croceibacterium</taxon>
    </lineage>
</organism>
<evidence type="ECO:0000256" key="1">
    <source>
        <dbReference type="ARBA" id="ARBA00022603"/>
    </source>
</evidence>
<evidence type="ECO:0000313" key="5">
    <source>
        <dbReference type="Proteomes" id="UP000811255"/>
    </source>
</evidence>
<comment type="caution">
    <text evidence="4">The sequence shown here is derived from an EMBL/GenBank/DDBJ whole genome shotgun (WGS) entry which is preliminary data.</text>
</comment>
<dbReference type="Pfam" id="PF13649">
    <property type="entry name" value="Methyltransf_25"/>
    <property type="match status" value="1"/>
</dbReference>
<protein>
    <submittedName>
        <fullName evidence="4">Class I SAM-dependent methyltransferase</fullName>
    </submittedName>
</protein>
<proteinExistence type="predicted"/>
<dbReference type="RefSeq" id="WP_214534675.1">
    <property type="nucleotide sequence ID" value="NZ_JAHFVK010000001.1"/>
</dbReference>
<dbReference type="EMBL" id="JAHFVK010000001">
    <property type="protein sequence ID" value="MBT2133425.1"/>
    <property type="molecule type" value="Genomic_DNA"/>
</dbReference>
<gene>
    <name evidence="4" type="ORF">KK137_03665</name>
</gene>
<name>A0ABS5W2E6_9SPHN</name>